<evidence type="ECO:0000313" key="3">
    <source>
        <dbReference type="Proteomes" id="UP000242188"/>
    </source>
</evidence>
<name>A0A210QLH0_MIZYE</name>
<protein>
    <recommendedName>
        <fullName evidence="1">Farnesoic acid O-methyl transferase domain-containing protein</fullName>
    </recommendedName>
</protein>
<dbReference type="Pfam" id="PF12248">
    <property type="entry name" value="Methyltransf_FA"/>
    <property type="match status" value="1"/>
</dbReference>
<dbReference type="EMBL" id="NEDP02003085">
    <property type="protein sequence ID" value="OWF49564.1"/>
    <property type="molecule type" value="Genomic_DNA"/>
</dbReference>
<organism evidence="2 3">
    <name type="scientific">Mizuhopecten yessoensis</name>
    <name type="common">Japanese scallop</name>
    <name type="synonym">Patinopecten yessoensis</name>
    <dbReference type="NCBI Taxonomy" id="6573"/>
    <lineage>
        <taxon>Eukaryota</taxon>
        <taxon>Metazoa</taxon>
        <taxon>Spiralia</taxon>
        <taxon>Lophotrochozoa</taxon>
        <taxon>Mollusca</taxon>
        <taxon>Bivalvia</taxon>
        <taxon>Autobranchia</taxon>
        <taxon>Pteriomorphia</taxon>
        <taxon>Pectinida</taxon>
        <taxon>Pectinoidea</taxon>
        <taxon>Pectinidae</taxon>
        <taxon>Mizuhopecten</taxon>
    </lineage>
</organism>
<reference evidence="2 3" key="1">
    <citation type="journal article" date="2017" name="Nat. Ecol. Evol.">
        <title>Scallop genome provides insights into evolution of bilaterian karyotype and development.</title>
        <authorList>
            <person name="Wang S."/>
            <person name="Zhang J."/>
            <person name="Jiao W."/>
            <person name="Li J."/>
            <person name="Xun X."/>
            <person name="Sun Y."/>
            <person name="Guo X."/>
            <person name="Huan P."/>
            <person name="Dong B."/>
            <person name="Zhang L."/>
            <person name="Hu X."/>
            <person name="Sun X."/>
            <person name="Wang J."/>
            <person name="Zhao C."/>
            <person name="Wang Y."/>
            <person name="Wang D."/>
            <person name="Huang X."/>
            <person name="Wang R."/>
            <person name="Lv J."/>
            <person name="Li Y."/>
            <person name="Zhang Z."/>
            <person name="Liu B."/>
            <person name="Lu W."/>
            <person name="Hui Y."/>
            <person name="Liang J."/>
            <person name="Zhou Z."/>
            <person name="Hou R."/>
            <person name="Li X."/>
            <person name="Liu Y."/>
            <person name="Li H."/>
            <person name="Ning X."/>
            <person name="Lin Y."/>
            <person name="Zhao L."/>
            <person name="Xing Q."/>
            <person name="Dou J."/>
            <person name="Li Y."/>
            <person name="Mao J."/>
            <person name="Guo H."/>
            <person name="Dou H."/>
            <person name="Li T."/>
            <person name="Mu C."/>
            <person name="Jiang W."/>
            <person name="Fu Q."/>
            <person name="Fu X."/>
            <person name="Miao Y."/>
            <person name="Liu J."/>
            <person name="Yu Q."/>
            <person name="Li R."/>
            <person name="Liao H."/>
            <person name="Li X."/>
            <person name="Kong Y."/>
            <person name="Jiang Z."/>
            <person name="Chourrout D."/>
            <person name="Li R."/>
            <person name="Bao Z."/>
        </authorList>
    </citation>
    <scope>NUCLEOTIDE SEQUENCE [LARGE SCALE GENOMIC DNA]</scope>
    <source>
        <strain evidence="2 3">PY_sf001</strain>
    </source>
</reference>
<keyword evidence="3" id="KW-1185">Reference proteome</keyword>
<feature type="domain" description="Farnesoic acid O-methyl transferase" evidence="1">
    <location>
        <begin position="20"/>
        <end position="151"/>
    </location>
</feature>
<comment type="caution">
    <text evidence="2">The sequence shown here is derived from an EMBL/GenBank/DDBJ whole genome shotgun (WGS) entry which is preliminary data.</text>
</comment>
<accession>A0A210QLH0</accession>
<dbReference type="Proteomes" id="UP000242188">
    <property type="component" value="Unassembled WGS sequence"/>
</dbReference>
<dbReference type="OrthoDB" id="6047374at2759"/>
<evidence type="ECO:0000259" key="1">
    <source>
        <dbReference type="Pfam" id="PF12248"/>
    </source>
</evidence>
<evidence type="ECO:0000313" key="2">
    <source>
        <dbReference type="EMBL" id="OWF49564.1"/>
    </source>
</evidence>
<dbReference type="InterPro" id="IPR022041">
    <property type="entry name" value="Methyltransf_FA"/>
</dbReference>
<sequence length="155" mass="17700">MASSEISLTTSPLARVFLTQYGYTYVPGLSDWFTFRVKACHDDVGVLLYSDTNNNDVNAFWNYRVILGGWENTQSELISRDKKHIATYFKTSITSCTEWRSFWVSWKNGDLAVGKGQVLFDDQIMKLEQPTYLFDIRSIGVYTTGTGQWKIPNPG</sequence>
<gene>
    <name evidence="2" type="ORF">KP79_PYT25748</name>
</gene>
<proteinExistence type="predicted"/>
<dbReference type="AlphaFoldDB" id="A0A210QLH0"/>